<gene>
    <name evidence="2" type="ordered locus">STHERM_c08800</name>
</gene>
<dbReference type="HOGENOM" id="CLU_167621_0_0_12"/>
<dbReference type="EMBL" id="CP001698">
    <property type="protein sequence ID" value="ADN01827.1"/>
    <property type="molecule type" value="Genomic_DNA"/>
</dbReference>
<evidence type="ECO:0000313" key="3">
    <source>
        <dbReference type="Proteomes" id="UP000001296"/>
    </source>
</evidence>
<evidence type="ECO:0000256" key="1">
    <source>
        <dbReference type="SAM" id="Coils"/>
    </source>
</evidence>
<protein>
    <submittedName>
        <fullName evidence="2">Uncharacterized protein</fullName>
    </submittedName>
</protein>
<proteinExistence type="predicted"/>
<organism evidence="2 3">
    <name type="scientific">Winmispira thermophila (strain ATCC 49972 / DSM 6192 / RI 19.B1)</name>
    <name type="common">Spirochaeta thermophila</name>
    <dbReference type="NCBI Taxonomy" id="665571"/>
    <lineage>
        <taxon>Bacteria</taxon>
        <taxon>Pseudomonadati</taxon>
        <taxon>Spirochaetota</taxon>
        <taxon>Spirochaetia</taxon>
        <taxon>Winmispirales</taxon>
        <taxon>Winmispiraceae</taxon>
        <taxon>Winmispira</taxon>
    </lineage>
</organism>
<reference evidence="2 3" key="2">
    <citation type="journal article" date="2010" name="J. Bacteriol.">
        <title>Genome sequence of the polysaccharide-degrading, thermophilic anaerobe Spirochaeta thermophila DSM 6192.</title>
        <authorList>
            <person name="Angelov A."/>
            <person name="Liebl S."/>
            <person name="Ballschmiter M."/>
            <person name="Bomeke M."/>
            <person name="Lehmann R."/>
            <person name="Liesegang H."/>
            <person name="Daniel R."/>
            <person name="Liebl W."/>
        </authorList>
    </citation>
    <scope>NUCLEOTIDE SEQUENCE [LARGE SCALE GENOMIC DNA]</scope>
    <source>
        <strain evidence="3">ATCC 49972 / DSM 6192 / RI 19.B1</strain>
    </source>
</reference>
<accession>E0RS40</accession>
<dbReference type="PaxDb" id="665571-STHERM_c08800"/>
<keyword evidence="1" id="KW-0175">Coiled coil</keyword>
<feature type="coiled-coil region" evidence="1">
    <location>
        <begin position="85"/>
        <end position="112"/>
    </location>
</feature>
<dbReference type="AlphaFoldDB" id="E0RS40"/>
<dbReference type="Proteomes" id="UP000001296">
    <property type="component" value="Chromosome"/>
</dbReference>
<sequence length="112" mass="12646">MEQEVCMDFLAKLRELVDKGVDVSAEFLAKAKAKAEEAGEKGALRVEIYQLEQKAKQVSTLLGAEVYHAFIEKGQKTITAESPAIRDHLEELSRLRSLLETKQRRLEELSDT</sequence>
<reference key="1">
    <citation type="submission" date="2009-08" db="EMBL/GenBank/DDBJ databases">
        <title>The genome sequence of Spirochaeta thermophila DSM6192.</title>
        <authorList>
            <person name="Angelov A."/>
            <person name="Mientus M."/>
            <person name="Wittenberg S."/>
            <person name="Lehmann R."/>
            <person name="Liesegang H."/>
            <person name="Daniel R."/>
            <person name="Liebl W."/>
        </authorList>
    </citation>
    <scope>NUCLEOTIDE SEQUENCE</scope>
    <source>
        <strain>DSM 6192</strain>
    </source>
</reference>
<dbReference type="eggNOG" id="ENOG502ZZ9P">
    <property type="taxonomic scope" value="Bacteria"/>
</dbReference>
<dbReference type="KEGG" id="sta:STHERM_c08800"/>
<evidence type="ECO:0000313" key="2">
    <source>
        <dbReference type="EMBL" id="ADN01827.1"/>
    </source>
</evidence>
<name>E0RS40_WINT6</name>